<dbReference type="PATRIC" id="fig|1328313.3.peg.2476"/>
<reference evidence="8 9" key="1">
    <citation type="journal article" date="2014" name="Genome Announc.">
        <title>Draft Genome Sequence of the Agar-Degrading Bacterium Catenovulum sp. Strain DS-2, Isolated from Intestines of Haliotis diversicolor.</title>
        <authorList>
            <person name="Shan D."/>
            <person name="Li X."/>
            <person name="Gu Z."/>
            <person name="Wei G."/>
            <person name="Gao Z."/>
            <person name="Shao Z."/>
        </authorList>
    </citation>
    <scope>NUCLEOTIDE SEQUENCE [LARGE SCALE GENOMIC DNA]</scope>
    <source>
        <strain evidence="8 9">DS-2</strain>
    </source>
</reference>
<dbReference type="RefSeq" id="WP_035015066.1">
    <property type="nucleotide sequence ID" value="NZ_ARZY01000022.1"/>
</dbReference>
<organism evidence="8 9">
    <name type="scientific">Catenovulum agarivorans DS-2</name>
    <dbReference type="NCBI Taxonomy" id="1328313"/>
    <lineage>
        <taxon>Bacteria</taxon>
        <taxon>Pseudomonadati</taxon>
        <taxon>Pseudomonadota</taxon>
        <taxon>Gammaproteobacteria</taxon>
        <taxon>Alteromonadales</taxon>
        <taxon>Alteromonadaceae</taxon>
        <taxon>Catenovulum</taxon>
    </lineage>
</organism>
<dbReference type="InterPro" id="IPR000531">
    <property type="entry name" value="Beta-barrel_TonB"/>
</dbReference>
<dbReference type="InterPro" id="IPR036942">
    <property type="entry name" value="Beta-barrel_TonB_sf"/>
</dbReference>
<name>W7QKV4_9ALTE</name>
<dbReference type="PANTHER" id="PTHR40980">
    <property type="entry name" value="PLUG DOMAIN-CONTAINING PROTEIN"/>
    <property type="match status" value="1"/>
</dbReference>
<keyword evidence="4" id="KW-0798">TonB box</keyword>
<dbReference type="Gene3D" id="2.170.130.10">
    <property type="entry name" value="TonB-dependent receptor, plug domain"/>
    <property type="match status" value="1"/>
</dbReference>
<dbReference type="STRING" id="1328313.DS2_12118"/>
<keyword evidence="2 4" id="KW-0472">Membrane</keyword>
<dbReference type="AlphaFoldDB" id="W7QKV4"/>
<comment type="subcellular location">
    <subcellularLocation>
        <location evidence="1 4">Cell outer membrane</location>
    </subcellularLocation>
</comment>
<keyword evidence="9" id="KW-1185">Reference proteome</keyword>
<feature type="signal peptide" evidence="5">
    <location>
        <begin position="1"/>
        <end position="25"/>
    </location>
</feature>
<feature type="domain" description="TonB-dependent receptor-like beta-barrel" evidence="6">
    <location>
        <begin position="741"/>
        <end position="1142"/>
    </location>
</feature>
<comment type="similarity">
    <text evidence="4">Belongs to the TonB-dependent receptor family.</text>
</comment>
<protein>
    <submittedName>
        <fullName evidence="8">TonB-dependent receptor</fullName>
    </submittedName>
</protein>
<evidence type="ECO:0000313" key="9">
    <source>
        <dbReference type="Proteomes" id="UP000019276"/>
    </source>
</evidence>
<keyword evidence="5" id="KW-0732">Signal</keyword>
<dbReference type="Proteomes" id="UP000019276">
    <property type="component" value="Unassembled WGS sequence"/>
</dbReference>
<feature type="domain" description="TonB-dependent receptor plug" evidence="7">
    <location>
        <begin position="63"/>
        <end position="169"/>
    </location>
</feature>
<dbReference type="Pfam" id="PF07715">
    <property type="entry name" value="Plug"/>
    <property type="match status" value="1"/>
</dbReference>
<proteinExistence type="inferred from homology"/>
<evidence type="ECO:0000256" key="3">
    <source>
        <dbReference type="ARBA" id="ARBA00023237"/>
    </source>
</evidence>
<dbReference type="OrthoDB" id="8727862at2"/>
<keyword evidence="3" id="KW-0998">Cell outer membrane</keyword>
<evidence type="ECO:0000256" key="1">
    <source>
        <dbReference type="ARBA" id="ARBA00004442"/>
    </source>
</evidence>
<dbReference type="EMBL" id="ARZY01000022">
    <property type="protein sequence ID" value="EWH09577.1"/>
    <property type="molecule type" value="Genomic_DNA"/>
</dbReference>
<dbReference type="NCBIfam" id="TIGR01782">
    <property type="entry name" value="TonB-Xanth-Caul"/>
    <property type="match status" value="1"/>
</dbReference>
<comment type="caution">
    <text evidence="8">The sequence shown here is derived from an EMBL/GenBank/DDBJ whole genome shotgun (WGS) entry which is preliminary data.</text>
</comment>
<dbReference type="Pfam" id="PF00593">
    <property type="entry name" value="TonB_dep_Rec_b-barrel"/>
    <property type="match status" value="1"/>
</dbReference>
<dbReference type="PANTHER" id="PTHR40980:SF3">
    <property type="entry name" value="TONB-DEPENDENT RECEPTOR-LIKE BETA-BARREL DOMAIN-CONTAINING PROTEIN"/>
    <property type="match status" value="1"/>
</dbReference>
<sequence>MNNHFKYKAVAVAIMANFASTPLYAAEENSQNKTADEEIETIEITGFRGSIQRALNAKRFNSGVSDSIHAEDVGKSTDQNIGDALSRVTGVTVQEEDGEGTRISVRGAGAALNQVSMNGVALTGGFSGGADDASADNSVDLSSFSSDILSSIDVMKTSAADQDEGSLGATVVLRTIKPLNLNKRRLSTTIEGRYNEFSGEWTERLVGSYADKFLNDTLGVVFTVSQDTQKNRQDRIETEWNENALPIMDANAASGRTATSLQTGQPITLADGEEMHVLARNFTDFRLNTDKRERFTLSSGVQIRPTDRTDIQLDISHTTQTVTTDNHTLRINFAPEDTLNPNDPTTEWNVVDEETMTLEKSLRRAAGFINRNQGERELETNVVSLRIEQSITDNLEMELTAGYSRTTDETEGSLGLSATTWGTTGGPIVNNMDADLIEPVGYDCTEGSTEQCSFYTGTKMAIQDPFDGSWKFASSRFNPHDVNANHLSGFTFRDNHLTDTNKSLFLDFDWYLDGDYLTSLEFGVKYSEREKDVFTQSEFIDSGQSIIDATDPGADYSSTGMQSISIADMMSGEAFPYDDFLADVVDARSNQFFAGWPMLDAYKAITAFTSKDPSSIGISASPLGTRNIQTDTQVLYGKLNFELLDGQLKGNIGLRYVRDENRAQGVGGITYYRNPHLIDAYDLIVNRKLADIEGSQPCPEPNFAVDDRFPTVPGFVSGDPDFDTKFKDCWDWAITHAYVTGNANTYPTSDTDLTGEWLFKDANGNPDYSVNRLVQYDYATGQLITNGGLPNEVYLHDGSTVNSNATSNRNFNTAAFMAQYIDRSTAWSGPNGDQDNTTRRVAPVAGSNTISLLLPSLNLNYAIDEETVLRFAVSKTMARPQFDSLNPRLEITEDPWDNTYGQSGNINLKPLESNNLDISYEWYFNESSMLSAAVFYKDMRYFEETVLTPMHYKDVRTEYNLDNADLLMDYNTARDPGTMVEGDVKNCMPKRQVAYQAFPYNLGCDTAQIEVYKNGDGSEMRGVELGYTQNYDFLPGIWSGLGLSVNYTYQVSERDAEEIGTTGQFLKPLPLPYTPKHSANTTVFWEKDGISLRLANRYNSVQLVDQGMIGGATWQEATNRLDFSSSFKLTEQVSLTFQATNLTDDTRRVFYTASNTTPEGEERIVLDEGNAMEDSSITTNRTSAQFKTGRQFRVGIRATF</sequence>
<dbReference type="Gene3D" id="2.40.170.20">
    <property type="entry name" value="TonB-dependent receptor, beta-barrel domain"/>
    <property type="match status" value="2"/>
</dbReference>
<accession>W7QKV4</accession>
<feature type="chain" id="PRO_5004898107" evidence="5">
    <location>
        <begin position="26"/>
        <end position="1200"/>
    </location>
</feature>
<dbReference type="InterPro" id="IPR010104">
    <property type="entry name" value="TonB_rcpt_bac"/>
</dbReference>
<evidence type="ECO:0000256" key="4">
    <source>
        <dbReference type="RuleBase" id="RU003357"/>
    </source>
</evidence>
<evidence type="ECO:0000256" key="5">
    <source>
        <dbReference type="SAM" id="SignalP"/>
    </source>
</evidence>
<dbReference type="InterPro" id="IPR037066">
    <property type="entry name" value="Plug_dom_sf"/>
</dbReference>
<evidence type="ECO:0000259" key="6">
    <source>
        <dbReference type="Pfam" id="PF00593"/>
    </source>
</evidence>
<evidence type="ECO:0000313" key="8">
    <source>
        <dbReference type="EMBL" id="EWH09577.1"/>
    </source>
</evidence>
<dbReference type="eggNOG" id="COG4771">
    <property type="taxonomic scope" value="Bacteria"/>
</dbReference>
<dbReference type="GO" id="GO:0009279">
    <property type="term" value="C:cell outer membrane"/>
    <property type="evidence" value="ECO:0007669"/>
    <property type="project" value="UniProtKB-SubCell"/>
</dbReference>
<evidence type="ECO:0000256" key="2">
    <source>
        <dbReference type="ARBA" id="ARBA00023136"/>
    </source>
</evidence>
<evidence type="ECO:0000259" key="7">
    <source>
        <dbReference type="Pfam" id="PF07715"/>
    </source>
</evidence>
<dbReference type="InterPro" id="IPR012910">
    <property type="entry name" value="Plug_dom"/>
</dbReference>
<gene>
    <name evidence="8" type="ORF">DS2_12118</name>
</gene>
<keyword evidence="8" id="KW-0675">Receptor</keyword>
<dbReference type="SUPFAM" id="SSF56935">
    <property type="entry name" value="Porins"/>
    <property type="match status" value="1"/>
</dbReference>
<dbReference type="eggNOG" id="COG1629">
    <property type="taxonomic scope" value="Bacteria"/>
</dbReference>